<feature type="region of interest" description="Disordered" evidence="1">
    <location>
        <begin position="524"/>
        <end position="543"/>
    </location>
</feature>
<dbReference type="EMBL" id="JAAAJB010000189">
    <property type="protein sequence ID" value="KAG0262386.1"/>
    <property type="molecule type" value="Genomic_DNA"/>
</dbReference>
<protein>
    <recommendedName>
        <fullName evidence="4">F-box domain-containing protein</fullName>
    </recommendedName>
</protein>
<reference evidence="2" key="1">
    <citation type="journal article" date="2020" name="Fungal Divers.">
        <title>Resolving the Mortierellaceae phylogeny through synthesis of multi-gene phylogenetics and phylogenomics.</title>
        <authorList>
            <person name="Vandepol N."/>
            <person name="Liber J."/>
            <person name="Desiro A."/>
            <person name="Na H."/>
            <person name="Kennedy M."/>
            <person name="Barry K."/>
            <person name="Grigoriev I.V."/>
            <person name="Miller A.N."/>
            <person name="O'Donnell K."/>
            <person name="Stajich J.E."/>
            <person name="Bonito G."/>
        </authorList>
    </citation>
    <scope>NUCLEOTIDE SEQUENCE</scope>
    <source>
        <strain evidence="2">BC1065</strain>
    </source>
</reference>
<comment type="caution">
    <text evidence="2">The sequence shown here is derived from an EMBL/GenBank/DDBJ whole genome shotgun (WGS) entry which is preliminary data.</text>
</comment>
<evidence type="ECO:0000313" key="2">
    <source>
        <dbReference type="EMBL" id="KAG0262386.1"/>
    </source>
</evidence>
<feature type="region of interest" description="Disordered" evidence="1">
    <location>
        <begin position="447"/>
        <end position="472"/>
    </location>
</feature>
<dbReference type="AlphaFoldDB" id="A0A9P6U6A6"/>
<evidence type="ECO:0008006" key="4">
    <source>
        <dbReference type="Google" id="ProtNLM"/>
    </source>
</evidence>
<feature type="compositionally biased region" description="Low complexity" evidence="1">
    <location>
        <begin position="531"/>
        <end position="543"/>
    </location>
</feature>
<dbReference type="Proteomes" id="UP000807716">
    <property type="component" value="Unassembled WGS sequence"/>
</dbReference>
<dbReference type="SUPFAM" id="SSF52047">
    <property type="entry name" value="RNI-like"/>
    <property type="match status" value="1"/>
</dbReference>
<name>A0A9P6U6A6_9FUNG</name>
<dbReference type="Gene3D" id="3.80.10.10">
    <property type="entry name" value="Ribonuclease Inhibitor"/>
    <property type="match status" value="1"/>
</dbReference>
<proteinExistence type="predicted"/>
<dbReference type="OrthoDB" id="2420961at2759"/>
<evidence type="ECO:0000313" key="3">
    <source>
        <dbReference type="Proteomes" id="UP000807716"/>
    </source>
</evidence>
<keyword evidence="3" id="KW-1185">Reference proteome</keyword>
<gene>
    <name evidence="2" type="ORF">DFQ27_002368</name>
</gene>
<organism evidence="2 3">
    <name type="scientific">Actinomortierella ambigua</name>
    <dbReference type="NCBI Taxonomy" id="1343610"/>
    <lineage>
        <taxon>Eukaryota</taxon>
        <taxon>Fungi</taxon>
        <taxon>Fungi incertae sedis</taxon>
        <taxon>Mucoromycota</taxon>
        <taxon>Mortierellomycotina</taxon>
        <taxon>Mortierellomycetes</taxon>
        <taxon>Mortierellales</taxon>
        <taxon>Mortierellaceae</taxon>
        <taxon>Actinomortierella</taxon>
    </lineage>
</organism>
<sequence length="612" mass="69437">MPEILQALGGHVHRADMASCARVSKLWHHTFIPFLYQIIQSGMVQRGLVLTPAHARYVRQLEVEVDGSSTCSGRLFVELLSDLRALRWHLVWHEHVDSLRQVVVGNPSLQSIVVHWGQGGARVEAEANQWRTVGTFVRVVADAACGPTLRELVLEDPLHRMDPPSLLDVLRRLPALEVLKCRAGMAEVPDIMSFVEEQRRCAREYDRRQQVQQQQQQQQPLPGNRGIVFKLRSLELLELHVIRAAIQLLPVLPELEQLRVQVELGFSVDQFPMTPPLAELCPKLRVFQMVHPMSFSMSPMAINHPHLANNNNNNNINNNWQQQQDVRMLLQEDIVARGLAEMRAQSVEHVVLSEAYTGGRSVGSLLRRHFVSLQVVKLWYCRSTVTSMQIQALLTQCPALRELSFLGPIFKSGVTLKDAVREPWACTGLERLEMAVQGVCRIDDHTNEEEDVEDKDKEKCGLAQGQPPQQHPDHCRALEEQLYRQLGKLVQLRTLVLGAVSAVDDRGRLQRDCLGWSLDRGLGGMAPPAPSSSSSSSSSSFPSSSWQKCGLEVLDLKRCAHEMSLIEVQWMQRNFPRLRYLRGVLGSSTMHRDQHNEIRRWVDHHWPSIRLS</sequence>
<accession>A0A9P6U6A6</accession>
<evidence type="ECO:0000256" key="1">
    <source>
        <dbReference type="SAM" id="MobiDB-lite"/>
    </source>
</evidence>
<dbReference type="InterPro" id="IPR032675">
    <property type="entry name" value="LRR_dom_sf"/>
</dbReference>